<proteinExistence type="predicted"/>
<name>A0A2S8SRZ0_9BACT</name>
<dbReference type="EMBL" id="NIGF01000010">
    <property type="protein sequence ID" value="PQV63571.1"/>
    <property type="molecule type" value="Genomic_DNA"/>
</dbReference>
<sequence length="280" mass="30700">MAKPCAIGVITGLPNGPQSGFGEVQKLGIETVQLQYRARFHNPQGIAAIREAASQTGIEITTVFCGFAGESYLDIPTVQKTVGLVPQETRAARVALIEEIADFARELGVARVAAHIGFIPEEQTLPLYQTLVNVVREICESLARRGQIFALETGQETARTLARFISDVNQFNLRVNFDPANMILYGNDNPIDAMNLLTNWIDGVHCKDGLWPVTKNELGEEVPFGKGEVQAELWLQKLLESGYRGPLTIEREIGGQAQKRDITAAKNLIENVVRSRAGSD</sequence>
<evidence type="ECO:0000313" key="3">
    <source>
        <dbReference type="Proteomes" id="UP000237684"/>
    </source>
</evidence>
<dbReference type="InterPro" id="IPR013022">
    <property type="entry name" value="Xyl_isomerase-like_TIM-brl"/>
</dbReference>
<gene>
    <name evidence="2" type="ORF">B1R32_11034</name>
</gene>
<dbReference type="SUPFAM" id="SSF51658">
    <property type="entry name" value="Xylose isomerase-like"/>
    <property type="match status" value="1"/>
</dbReference>
<evidence type="ECO:0000259" key="1">
    <source>
        <dbReference type="Pfam" id="PF01261"/>
    </source>
</evidence>
<protein>
    <submittedName>
        <fullName evidence="2">Sugar phosphate isomerase/epimerase</fullName>
    </submittedName>
</protein>
<dbReference type="Gene3D" id="3.20.20.150">
    <property type="entry name" value="Divalent-metal-dependent TIM barrel enzymes"/>
    <property type="match status" value="1"/>
</dbReference>
<dbReference type="RefSeq" id="WP_105483994.1">
    <property type="nucleotide sequence ID" value="NZ_NIGF01000010.1"/>
</dbReference>
<dbReference type="InParanoid" id="A0A2S8SRZ0"/>
<dbReference type="PANTHER" id="PTHR12110">
    <property type="entry name" value="HYDROXYPYRUVATE ISOMERASE"/>
    <property type="match status" value="1"/>
</dbReference>
<dbReference type="PANTHER" id="PTHR12110:SF53">
    <property type="entry name" value="BLR5974 PROTEIN"/>
    <property type="match status" value="1"/>
</dbReference>
<keyword evidence="2" id="KW-0413">Isomerase</keyword>
<dbReference type="Pfam" id="PF01261">
    <property type="entry name" value="AP_endonuc_2"/>
    <property type="match status" value="1"/>
</dbReference>
<dbReference type="AlphaFoldDB" id="A0A2S8SRZ0"/>
<accession>A0A2S8SRZ0</accession>
<dbReference type="InterPro" id="IPR036237">
    <property type="entry name" value="Xyl_isomerase-like_sf"/>
</dbReference>
<feature type="domain" description="Xylose isomerase-like TIM barrel" evidence="1">
    <location>
        <begin position="23"/>
        <end position="256"/>
    </location>
</feature>
<organism evidence="2 3">
    <name type="scientific">Abditibacterium utsteinense</name>
    <dbReference type="NCBI Taxonomy" id="1960156"/>
    <lineage>
        <taxon>Bacteria</taxon>
        <taxon>Pseudomonadati</taxon>
        <taxon>Abditibacteriota</taxon>
        <taxon>Abditibacteriia</taxon>
        <taxon>Abditibacteriales</taxon>
        <taxon>Abditibacteriaceae</taxon>
        <taxon>Abditibacterium</taxon>
    </lineage>
</organism>
<dbReference type="OrthoDB" id="3185623at2"/>
<evidence type="ECO:0000313" key="2">
    <source>
        <dbReference type="EMBL" id="PQV63571.1"/>
    </source>
</evidence>
<dbReference type="GO" id="GO:0016853">
    <property type="term" value="F:isomerase activity"/>
    <property type="evidence" value="ECO:0007669"/>
    <property type="project" value="UniProtKB-KW"/>
</dbReference>
<dbReference type="InterPro" id="IPR050312">
    <property type="entry name" value="IolE/XylAMocC-like"/>
</dbReference>
<reference evidence="2 3" key="1">
    <citation type="journal article" date="2018" name="Syst. Appl. Microbiol.">
        <title>Abditibacterium utsteinense sp. nov., the first cultivated member of candidate phylum FBP, isolated from ice-free Antarctic soil samples.</title>
        <authorList>
            <person name="Tahon G."/>
            <person name="Tytgat B."/>
            <person name="Lebbe L."/>
            <person name="Carlier A."/>
            <person name="Willems A."/>
        </authorList>
    </citation>
    <scope>NUCLEOTIDE SEQUENCE [LARGE SCALE GENOMIC DNA]</scope>
    <source>
        <strain evidence="2 3">LMG 29911</strain>
    </source>
</reference>
<dbReference type="Proteomes" id="UP000237684">
    <property type="component" value="Unassembled WGS sequence"/>
</dbReference>
<keyword evidence="3" id="KW-1185">Reference proteome</keyword>
<comment type="caution">
    <text evidence="2">The sequence shown here is derived from an EMBL/GenBank/DDBJ whole genome shotgun (WGS) entry which is preliminary data.</text>
</comment>